<dbReference type="RefSeq" id="WP_184224832.1">
    <property type="nucleotide sequence ID" value="NZ_JACIIU010000051.1"/>
</dbReference>
<evidence type="ECO:0000313" key="1">
    <source>
        <dbReference type="EMBL" id="MBB6262623.1"/>
    </source>
</evidence>
<gene>
    <name evidence="1" type="ORF">FHS77_003205</name>
</gene>
<proteinExistence type="predicted"/>
<dbReference type="AlphaFoldDB" id="A0A841LWR0"/>
<dbReference type="Proteomes" id="UP000555393">
    <property type="component" value="Unassembled WGS sequence"/>
</dbReference>
<accession>A0A841LWR0</accession>
<comment type="caution">
    <text evidence="1">The sequence shown here is derived from an EMBL/GenBank/DDBJ whole genome shotgun (WGS) entry which is preliminary data.</text>
</comment>
<sequence>MKKNIILKEAGHSEEDGDKSLSDFTPYNGTFAERLAEFFFSDEKVDRRLRISAGEDSQLGDESCNLYGLNGPFSDNGYVPSINDAYLWASDIVKSLNLDMDSEQWMRALPAIIGRIAHMLTQGELNAREAREMAAKEFDGLKGWGIELVAFQGGPRSEEWHASQIMTSFDRLYSSLKTAEEDAAAPEETASFFDSLEDEIENIRAGHMYDCQDAFKIGFLYRDAWWKFQHEKAALKYYEIIEKNRKSGQKGGQGDKKRERYEVLNSLARQKFREIAFASDREGARIAKSLAAAYDVKADEPLFMINNKGLSKKWYDEWLVNFRQIARSIV</sequence>
<name>A0A841LWR0_9HYPH</name>
<reference evidence="1 2" key="1">
    <citation type="submission" date="2020-08" db="EMBL/GenBank/DDBJ databases">
        <title>Genomic Encyclopedia of Type Strains, Phase IV (KMG-IV): sequencing the most valuable type-strain genomes for metagenomic binning, comparative biology and taxonomic classification.</title>
        <authorList>
            <person name="Goeker M."/>
        </authorList>
    </citation>
    <scope>NUCLEOTIDE SEQUENCE [LARGE SCALE GENOMIC DNA]</scope>
    <source>
        <strain evidence="1 2">DSM 22336</strain>
    </source>
</reference>
<keyword evidence="2" id="KW-1185">Reference proteome</keyword>
<dbReference type="EMBL" id="JACIIU010000051">
    <property type="protein sequence ID" value="MBB6262623.1"/>
    <property type="molecule type" value="Genomic_DNA"/>
</dbReference>
<organism evidence="1 2">
    <name type="scientific">Paenochrobactrum gallinarii</name>
    <dbReference type="NCBI Taxonomy" id="643673"/>
    <lineage>
        <taxon>Bacteria</taxon>
        <taxon>Pseudomonadati</taxon>
        <taxon>Pseudomonadota</taxon>
        <taxon>Alphaproteobacteria</taxon>
        <taxon>Hyphomicrobiales</taxon>
        <taxon>Brucellaceae</taxon>
        <taxon>Paenochrobactrum</taxon>
    </lineage>
</organism>
<evidence type="ECO:0000313" key="2">
    <source>
        <dbReference type="Proteomes" id="UP000555393"/>
    </source>
</evidence>
<protein>
    <submittedName>
        <fullName evidence="1">Uncharacterized protein</fullName>
    </submittedName>
</protein>